<name>A0A1F5ZGT6_9BACT</name>
<protein>
    <submittedName>
        <fullName evidence="5">Fe-S cluster assembly ATPase SufC</fullName>
    </submittedName>
</protein>
<evidence type="ECO:0000313" key="5">
    <source>
        <dbReference type="EMBL" id="OGG11545.1"/>
    </source>
</evidence>
<dbReference type="GO" id="GO:0016887">
    <property type="term" value="F:ATP hydrolysis activity"/>
    <property type="evidence" value="ECO:0007669"/>
    <property type="project" value="InterPro"/>
</dbReference>
<dbReference type="CDD" id="cd03217">
    <property type="entry name" value="ABC_FeS_Assembly"/>
    <property type="match status" value="1"/>
</dbReference>
<dbReference type="PROSITE" id="PS50893">
    <property type="entry name" value="ABC_TRANSPORTER_2"/>
    <property type="match status" value="1"/>
</dbReference>
<dbReference type="InterPro" id="IPR010230">
    <property type="entry name" value="FeS-cluster_ATPase_SufC"/>
</dbReference>
<sequence length="272" mass="29667">MKVTSSSYRLSIDNMRASVEGKEVLRGITLTIVAGEVHAVMGPNGSGKSTLAYALMGHPAYKIGKGSRAKLGNINLLDIPTDERAKYGVFLALQSPIAVPGVSVMNLLRTAYQQTHEDKKQHKDTLHNPVFAKRWQVVHGLSLSEFTQVVKKYAKTLRIDETFLSRGIHDGFSGGEKKKIEMLQALVLAPKFAIFDEIDTGLDVDALKVVAKGIDVLAKNGTGVIVITHYQRILKYIKPDVVHVLVAGKIAKTGTAKLAKIIEDKGYASYLT</sequence>
<comment type="similarity">
    <text evidence="1">Belongs to the ABC transporter superfamily. Ycf16 family.</text>
</comment>
<dbReference type="Proteomes" id="UP000177268">
    <property type="component" value="Unassembled WGS sequence"/>
</dbReference>
<dbReference type="InterPro" id="IPR027417">
    <property type="entry name" value="P-loop_NTPase"/>
</dbReference>
<evidence type="ECO:0000259" key="4">
    <source>
        <dbReference type="PROSITE" id="PS50893"/>
    </source>
</evidence>
<evidence type="ECO:0000256" key="2">
    <source>
        <dbReference type="ARBA" id="ARBA00022741"/>
    </source>
</evidence>
<dbReference type="InterPro" id="IPR003593">
    <property type="entry name" value="AAA+_ATPase"/>
</dbReference>
<organism evidence="5 6">
    <name type="scientific">Candidatus Gottesmanbacteria bacterium RBG_13_45_10</name>
    <dbReference type="NCBI Taxonomy" id="1798370"/>
    <lineage>
        <taxon>Bacteria</taxon>
        <taxon>Candidatus Gottesmaniibacteriota</taxon>
    </lineage>
</organism>
<accession>A0A1F5ZGT6</accession>
<feature type="domain" description="ABC transporter" evidence="4">
    <location>
        <begin position="10"/>
        <end position="272"/>
    </location>
</feature>
<dbReference type="GO" id="GO:0005524">
    <property type="term" value="F:ATP binding"/>
    <property type="evidence" value="ECO:0007669"/>
    <property type="project" value="UniProtKB-KW"/>
</dbReference>
<reference evidence="5 6" key="1">
    <citation type="journal article" date="2016" name="Nat. Commun.">
        <title>Thousands of microbial genomes shed light on interconnected biogeochemical processes in an aquifer system.</title>
        <authorList>
            <person name="Anantharaman K."/>
            <person name="Brown C.T."/>
            <person name="Hug L.A."/>
            <person name="Sharon I."/>
            <person name="Castelle C.J."/>
            <person name="Probst A.J."/>
            <person name="Thomas B.C."/>
            <person name="Singh A."/>
            <person name="Wilkins M.J."/>
            <person name="Karaoz U."/>
            <person name="Brodie E.L."/>
            <person name="Williams K.H."/>
            <person name="Hubbard S.S."/>
            <person name="Banfield J.F."/>
        </authorList>
    </citation>
    <scope>NUCLEOTIDE SEQUENCE [LARGE SCALE GENOMIC DNA]</scope>
</reference>
<dbReference type="Pfam" id="PF00005">
    <property type="entry name" value="ABC_tran"/>
    <property type="match status" value="1"/>
</dbReference>
<dbReference type="SUPFAM" id="SSF52540">
    <property type="entry name" value="P-loop containing nucleoside triphosphate hydrolases"/>
    <property type="match status" value="1"/>
</dbReference>
<dbReference type="NCBIfam" id="TIGR01978">
    <property type="entry name" value="sufC"/>
    <property type="match status" value="1"/>
</dbReference>
<evidence type="ECO:0000313" key="6">
    <source>
        <dbReference type="Proteomes" id="UP000177268"/>
    </source>
</evidence>
<comment type="caution">
    <text evidence="5">The sequence shown here is derived from an EMBL/GenBank/DDBJ whole genome shotgun (WGS) entry which is preliminary data.</text>
</comment>
<keyword evidence="3" id="KW-0067">ATP-binding</keyword>
<evidence type="ECO:0000256" key="3">
    <source>
        <dbReference type="ARBA" id="ARBA00022840"/>
    </source>
</evidence>
<dbReference type="EMBL" id="MFIZ01000024">
    <property type="protein sequence ID" value="OGG11545.1"/>
    <property type="molecule type" value="Genomic_DNA"/>
</dbReference>
<dbReference type="InterPro" id="IPR003439">
    <property type="entry name" value="ABC_transporter-like_ATP-bd"/>
</dbReference>
<dbReference type="PANTHER" id="PTHR43204:SF1">
    <property type="entry name" value="ABC TRANSPORTER I FAMILY MEMBER 6, CHLOROPLASTIC"/>
    <property type="match status" value="1"/>
</dbReference>
<dbReference type="SMART" id="SM00382">
    <property type="entry name" value="AAA"/>
    <property type="match status" value="1"/>
</dbReference>
<dbReference type="Gene3D" id="3.40.50.300">
    <property type="entry name" value="P-loop containing nucleotide triphosphate hydrolases"/>
    <property type="match status" value="1"/>
</dbReference>
<dbReference type="STRING" id="1798370.A2Z00_04870"/>
<gene>
    <name evidence="5" type="ORF">A2Z00_04870</name>
</gene>
<evidence type="ECO:0000256" key="1">
    <source>
        <dbReference type="ARBA" id="ARBA00006216"/>
    </source>
</evidence>
<dbReference type="InterPro" id="IPR017871">
    <property type="entry name" value="ABC_transporter-like_CS"/>
</dbReference>
<proteinExistence type="inferred from homology"/>
<dbReference type="AlphaFoldDB" id="A0A1F5ZGT6"/>
<dbReference type="PROSITE" id="PS00211">
    <property type="entry name" value="ABC_TRANSPORTER_1"/>
    <property type="match status" value="1"/>
</dbReference>
<dbReference type="PANTHER" id="PTHR43204">
    <property type="entry name" value="ABC TRANSPORTER I FAMILY MEMBER 6, CHLOROPLASTIC"/>
    <property type="match status" value="1"/>
</dbReference>
<keyword evidence="2" id="KW-0547">Nucleotide-binding</keyword>